<organism evidence="1 2">
    <name type="scientific">Mycobacterium phage Maco2</name>
    <dbReference type="NCBI Taxonomy" id="2805749"/>
    <lineage>
        <taxon>Viruses</taxon>
        <taxon>Duplodnaviria</taxon>
        <taxon>Heunggongvirae</taxon>
        <taxon>Uroviricota</taxon>
        <taxon>Caudoviricetes</taxon>
        <taxon>Mapvirus</taxon>
        <taxon>Mapvirus Ff47</taxon>
    </lineage>
</organism>
<reference evidence="1" key="1">
    <citation type="submission" date="2021-01" db="EMBL/GenBank/DDBJ databases">
        <authorList>
            <person name="Rakov C."/>
            <person name="Yerushalmy O."/>
            <person name="Alkalay-Oren S."/>
            <person name="Coppenhagen-Glazer S."/>
            <person name="Hazan R."/>
        </authorList>
    </citation>
    <scope>NUCLEOTIDE SEQUENCE</scope>
</reference>
<protein>
    <submittedName>
        <fullName evidence="1">Uncharacterized protein</fullName>
    </submittedName>
</protein>
<evidence type="ECO:0000313" key="1">
    <source>
        <dbReference type="EMBL" id="QSL99599.1"/>
    </source>
</evidence>
<evidence type="ECO:0000313" key="2">
    <source>
        <dbReference type="Proteomes" id="UP000663627"/>
    </source>
</evidence>
<dbReference type="Proteomes" id="UP000663627">
    <property type="component" value="Segment"/>
</dbReference>
<proteinExistence type="predicted"/>
<sequence>MTPIDRALLSITKMFLATMELMPTRGEVLYAALNKPWEKQNWLSLRTFWDNTKRRQRELQRQIDDLEHVIWARELRRGKA</sequence>
<name>A0A899IMH9_9CAUD</name>
<dbReference type="EMBL" id="MW460248">
    <property type="protein sequence ID" value="QSL99599.1"/>
    <property type="molecule type" value="Genomic_DNA"/>
</dbReference>
<accession>A0A899IMH9</accession>